<sequence length="317" mass="36424">MMQNHEQTAQWHLEHSRLATQIAYRDPRQSWLSALNCAIARFRTVRILCMHSIGTEALRQLRNELAFHLIKISCWWDIDFCSCATLGLGRTALLGYASEHASSNMEDEALLDVLSKQDYMHRGARDHILVIAQETELPFTALYGIDGGKSFRFGWVGEDGKPHWSETSYNDFIGAWISSRLMASQQDAERFKQDEWIFARREHGQASIWHRRHFHMLDNPCILRSYVGADAQYLSCRSTLGKIEFERIVNGLAFRIAEEAFRLDLSIRNLLKQDNALPASLKTSMLIKQRARQHVRANVDVPQQAECNSMLNQLSAC</sequence>
<evidence type="ECO:0000313" key="1">
    <source>
        <dbReference type="EMBL" id="AOX17196.1"/>
    </source>
</evidence>
<dbReference type="RefSeq" id="WP_070402848.1">
    <property type="nucleotide sequence ID" value="NZ_BJVW01000006.1"/>
</dbReference>
<accession>A0A1D8UU78</accession>
<reference evidence="1 2" key="1">
    <citation type="journal article" date="2016" name="Microb. Cell Fact.">
        <title>Dissection of exopolysaccharide biosynthesis in Kozakia baliensis.</title>
        <authorList>
            <person name="Brandt J.U."/>
            <person name="Jakob F."/>
            <person name="Behr J."/>
            <person name="Geissler A.J."/>
            <person name="Vogel R.F."/>
        </authorList>
    </citation>
    <scope>NUCLEOTIDE SEQUENCE [LARGE SCALE GENOMIC DNA]</scope>
    <source>
        <strain evidence="1 2">DSM 14400</strain>
    </source>
</reference>
<organism evidence="1 2">
    <name type="scientific">Kozakia baliensis</name>
    <dbReference type="NCBI Taxonomy" id="153496"/>
    <lineage>
        <taxon>Bacteria</taxon>
        <taxon>Pseudomonadati</taxon>
        <taxon>Pseudomonadota</taxon>
        <taxon>Alphaproteobacteria</taxon>
        <taxon>Acetobacterales</taxon>
        <taxon>Acetobacteraceae</taxon>
        <taxon>Kozakia</taxon>
    </lineage>
</organism>
<proteinExistence type="predicted"/>
<dbReference type="AlphaFoldDB" id="A0A1D8UU78"/>
<dbReference type="EMBL" id="CP014674">
    <property type="protein sequence ID" value="AOX17196.1"/>
    <property type="molecule type" value="Genomic_DNA"/>
</dbReference>
<name>A0A1D8UU78_9PROT</name>
<dbReference type="Proteomes" id="UP000179145">
    <property type="component" value="Chromosome"/>
</dbReference>
<gene>
    <name evidence="1" type="ORF">A0U89_08625</name>
</gene>
<evidence type="ECO:0000313" key="2">
    <source>
        <dbReference type="Proteomes" id="UP000179145"/>
    </source>
</evidence>
<dbReference type="KEGG" id="kba:A0U89_08625"/>
<keyword evidence="2" id="KW-1185">Reference proteome</keyword>
<protein>
    <submittedName>
        <fullName evidence="1">Uncharacterized protein</fullName>
    </submittedName>
</protein>
<dbReference type="OrthoDB" id="7276657at2"/>